<dbReference type="Proteomes" id="UP000199041">
    <property type="component" value="Unassembled WGS sequence"/>
</dbReference>
<name>A0A1H3VFG4_9BACT</name>
<dbReference type="STRING" id="551991.SAMN05192529_10156"/>
<keyword evidence="2" id="KW-1185">Reference proteome</keyword>
<proteinExistence type="predicted"/>
<reference evidence="1 2" key="1">
    <citation type="submission" date="2016-10" db="EMBL/GenBank/DDBJ databases">
        <authorList>
            <person name="de Groot N.N."/>
        </authorList>
    </citation>
    <scope>NUCLEOTIDE SEQUENCE [LARGE SCALE GENOMIC DNA]</scope>
    <source>
        <strain evidence="1 2">Vu-144</strain>
    </source>
</reference>
<dbReference type="InterPro" id="IPR027056">
    <property type="entry name" value="Gluconate_2DH_su3"/>
</dbReference>
<evidence type="ECO:0000313" key="2">
    <source>
        <dbReference type="Proteomes" id="UP000199041"/>
    </source>
</evidence>
<gene>
    <name evidence="1" type="ORF">SAMN05192529_10156</name>
</gene>
<dbReference type="EMBL" id="FNQY01000001">
    <property type="protein sequence ID" value="SDZ73533.1"/>
    <property type="molecule type" value="Genomic_DNA"/>
</dbReference>
<dbReference type="Pfam" id="PF13618">
    <property type="entry name" value="Gluconate_2-dh3"/>
    <property type="match status" value="1"/>
</dbReference>
<accession>A0A1H3VFG4</accession>
<organism evidence="1 2">
    <name type="scientific">Arachidicoccus rhizosphaerae</name>
    <dbReference type="NCBI Taxonomy" id="551991"/>
    <lineage>
        <taxon>Bacteria</taxon>
        <taxon>Pseudomonadati</taxon>
        <taxon>Bacteroidota</taxon>
        <taxon>Chitinophagia</taxon>
        <taxon>Chitinophagales</taxon>
        <taxon>Chitinophagaceae</taxon>
        <taxon>Arachidicoccus</taxon>
    </lineage>
</organism>
<evidence type="ECO:0000313" key="1">
    <source>
        <dbReference type="EMBL" id="SDZ73533.1"/>
    </source>
</evidence>
<protein>
    <submittedName>
        <fullName evidence="1">Gluconate 2-dehydrogenase subunit 3</fullName>
    </submittedName>
</protein>
<sequence length="216" mass="23332">MQRREALRNVALLVGGGIVLSGTTMSVLFDSCSSPKKKAGALVTEDQQQIITEVADIIIPTTSCPGAKEAGVGPFITLMMKDCYPEDVQKDFVSGLEAFIKDAKSQLGKDFLKASRAEQEKAVATLREKTIEQKKADDKDPNNTVKIDVPNAGSFVPTAASTSKKKKSYFFELTRDLTLLGYFSSEIGATKARAYVAVPGRFDGCVDLKPGQKAWA</sequence>
<dbReference type="OrthoDB" id="6385145at2"/>
<dbReference type="AlphaFoldDB" id="A0A1H3VFG4"/>
<dbReference type="RefSeq" id="WP_091391975.1">
    <property type="nucleotide sequence ID" value="NZ_FNQY01000001.1"/>
</dbReference>